<proteinExistence type="predicted"/>
<comment type="caution">
    <text evidence="1">The sequence shown here is derived from an EMBL/GenBank/DDBJ whole genome shotgun (WGS) entry which is preliminary data.</text>
</comment>
<evidence type="ECO:0000313" key="2">
    <source>
        <dbReference type="Proteomes" id="UP000324222"/>
    </source>
</evidence>
<keyword evidence="2" id="KW-1185">Reference proteome</keyword>
<evidence type="ECO:0000313" key="1">
    <source>
        <dbReference type="EMBL" id="MPC52499.1"/>
    </source>
</evidence>
<organism evidence="1 2">
    <name type="scientific">Portunus trituberculatus</name>
    <name type="common">Swimming crab</name>
    <name type="synonym">Neptunus trituberculatus</name>
    <dbReference type="NCBI Taxonomy" id="210409"/>
    <lineage>
        <taxon>Eukaryota</taxon>
        <taxon>Metazoa</taxon>
        <taxon>Ecdysozoa</taxon>
        <taxon>Arthropoda</taxon>
        <taxon>Crustacea</taxon>
        <taxon>Multicrustacea</taxon>
        <taxon>Malacostraca</taxon>
        <taxon>Eumalacostraca</taxon>
        <taxon>Eucarida</taxon>
        <taxon>Decapoda</taxon>
        <taxon>Pleocyemata</taxon>
        <taxon>Brachyura</taxon>
        <taxon>Eubrachyura</taxon>
        <taxon>Portunoidea</taxon>
        <taxon>Portunidae</taxon>
        <taxon>Portuninae</taxon>
        <taxon>Portunus</taxon>
    </lineage>
</organism>
<gene>
    <name evidence="1" type="ORF">E2C01_046369</name>
</gene>
<sequence>MTLRYELLRWTKTRRASLAYDLASVGWVLPSTLGGVVPPPLSPKLLLLCLPAARCGRYCCFCNIILCIQRSAAAMLIRLPVRMQANAMQVNTTL</sequence>
<reference evidence="1 2" key="1">
    <citation type="submission" date="2019-05" db="EMBL/GenBank/DDBJ databases">
        <title>Another draft genome of Portunus trituberculatus and its Hox gene families provides insights of decapod evolution.</title>
        <authorList>
            <person name="Jeong J.-H."/>
            <person name="Song I."/>
            <person name="Kim S."/>
            <person name="Choi T."/>
            <person name="Kim D."/>
            <person name="Ryu S."/>
            <person name="Kim W."/>
        </authorList>
    </citation>
    <scope>NUCLEOTIDE SEQUENCE [LARGE SCALE GENOMIC DNA]</scope>
    <source>
        <tissue evidence="1">Muscle</tissue>
    </source>
</reference>
<dbReference type="EMBL" id="VSRR010010924">
    <property type="protein sequence ID" value="MPC52499.1"/>
    <property type="molecule type" value="Genomic_DNA"/>
</dbReference>
<dbReference type="Proteomes" id="UP000324222">
    <property type="component" value="Unassembled WGS sequence"/>
</dbReference>
<name>A0A5B7G4K4_PORTR</name>
<protein>
    <submittedName>
        <fullName evidence="1">Uncharacterized protein</fullName>
    </submittedName>
</protein>
<accession>A0A5B7G4K4</accession>
<dbReference type="AlphaFoldDB" id="A0A5B7G4K4"/>